<dbReference type="STRING" id="349215.A11S_2295"/>
<dbReference type="Gene3D" id="3.10.620.30">
    <property type="match status" value="1"/>
</dbReference>
<dbReference type="RefSeq" id="WP_015468599.1">
    <property type="nucleotide sequence ID" value="NC_020812.1"/>
</dbReference>
<dbReference type="SUPFAM" id="SSF160246">
    <property type="entry name" value="EspE N-terminal domain-like"/>
    <property type="match status" value="1"/>
</dbReference>
<gene>
    <name evidence="1" type="ORF">A11S_2295</name>
</gene>
<dbReference type="EMBL" id="CP003538">
    <property type="protein sequence ID" value="AGH99090.1"/>
    <property type="molecule type" value="Genomic_DNA"/>
</dbReference>
<dbReference type="PANTHER" id="PTHR39327:SF1">
    <property type="entry name" value="BLR5470 PROTEIN"/>
    <property type="match status" value="1"/>
</dbReference>
<evidence type="ECO:0000313" key="1">
    <source>
        <dbReference type="EMBL" id="AGH99090.1"/>
    </source>
</evidence>
<dbReference type="InterPro" id="IPR010319">
    <property type="entry name" value="Transglutaminase-like_Cys_pept"/>
</dbReference>
<dbReference type="InterPro" id="IPR038765">
    <property type="entry name" value="Papain-like_cys_pep_sf"/>
</dbReference>
<dbReference type="SUPFAM" id="SSF54001">
    <property type="entry name" value="Cysteine proteinases"/>
    <property type="match status" value="1"/>
</dbReference>
<evidence type="ECO:0000313" key="2">
    <source>
        <dbReference type="Proteomes" id="UP000011932"/>
    </source>
</evidence>
<dbReference type="HOGENOM" id="CLU_854752_0_0_5"/>
<dbReference type="Pfam" id="PF06035">
    <property type="entry name" value="Peptidase_C93"/>
    <property type="match status" value="1"/>
</dbReference>
<dbReference type="Proteomes" id="UP000011932">
    <property type="component" value="Chromosome"/>
</dbReference>
<dbReference type="InterPro" id="IPR037257">
    <property type="entry name" value="T2SS_E_N_sf"/>
</dbReference>
<dbReference type="PANTHER" id="PTHR39327">
    <property type="match status" value="1"/>
</dbReference>
<sequence>MGFESGGSSLKSHSQGGVLNRIKASVDRNRLGEVLVYTGALTPQELRYALARQKTSGSSEPLGRVLLRERMIRRQDLYRALAQQMTLRLMAASLAIALGFTMFGIKRANAASVRDLPAQVTLASVANNAFTPVNYYPNLLGADEKQSTNLKPFTKWTDMFVRFETAMNGASAKASIKTIKAEIEPLQGLPLDAMAARVNSIANAVRYIEDKDNYGNSDYWATPVEFFARGGDCEDYAIAKYTMLRALGVPESRLRIAIVHDLQKNIPHAVLVVYTDDGALILDNQNKSVRTANSLTSRYRPIFSINRDAWWLHNKPQGTVLASAQ</sequence>
<reference evidence="1 2" key="1">
    <citation type="journal article" date="2013" name="ISME J.">
        <title>By their genes ye shall know them: genomic signatures of predatory bacteria.</title>
        <authorList>
            <person name="Pasternak Z."/>
            <person name="Pietrokovski S."/>
            <person name="Rotem O."/>
            <person name="Gophna U."/>
            <person name="Lurie-Weinberger M.N."/>
            <person name="Jurkevitch E."/>
        </authorList>
    </citation>
    <scope>NUCLEOTIDE SEQUENCE [LARGE SCALE GENOMIC DNA]</scope>
    <source>
        <strain evidence="1">EPB</strain>
    </source>
</reference>
<dbReference type="AlphaFoldDB" id="M4VKR6"/>
<protein>
    <submittedName>
        <fullName evidence="1">Uncharacterized protein</fullName>
    </submittedName>
</protein>
<dbReference type="OrthoDB" id="5401788at2"/>
<proteinExistence type="predicted"/>
<organism evidence="1 2">
    <name type="scientific">Micavibrio aeruginosavorus EPB</name>
    <dbReference type="NCBI Taxonomy" id="349215"/>
    <lineage>
        <taxon>Bacteria</taxon>
        <taxon>Pseudomonadati</taxon>
        <taxon>Bdellovibrionota</taxon>
        <taxon>Bdellovibrionia</taxon>
        <taxon>Bdellovibrionales</taxon>
        <taxon>Pseudobdellovibrionaceae</taxon>
        <taxon>Micavibrio</taxon>
    </lineage>
</organism>
<dbReference type="KEGG" id="man:A11S_2295"/>
<name>M4VKR6_9BACT</name>
<accession>M4VKR6</accession>